<dbReference type="InterPro" id="IPR015963">
    <property type="entry name" value="Uridylate_kinase_bac"/>
</dbReference>
<evidence type="ECO:0000313" key="14">
    <source>
        <dbReference type="Proteomes" id="UP000230564"/>
    </source>
</evidence>
<evidence type="ECO:0000256" key="6">
    <source>
        <dbReference type="ARBA" id="ARBA00022741"/>
    </source>
</evidence>
<comment type="caution">
    <text evidence="13">The sequence shown here is derived from an EMBL/GenBank/DDBJ whole genome shotgun (WGS) entry which is preliminary data.</text>
</comment>
<dbReference type="InterPro" id="IPR011817">
    <property type="entry name" value="Uridylate_kinase"/>
</dbReference>
<keyword evidence="4 11" id="KW-0963">Cytoplasm</keyword>
<feature type="binding site" evidence="11">
    <location>
        <position position="166"/>
    </location>
    <ligand>
        <name>ATP</name>
        <dbReference type="ChEBI" id="CHEBI:30616"/>
    </ligand>
</feature>
<dbReference type="PANTHER" id="PTHR42833">
    <property type="entry name" value="URIDYLATE KINASE"/>
    <property type="match status" value="1"/>
</dbReference>
<dbReference type="FunFam" id="3.40.1160.10:FF:000001">
    <property type="entry name" value="Uridylate kinase"/>
    <property type="match status" value="1"/>
</dbReference>
<evidence type="ECO:0000256" key="9">
    <source>
        <dbReference type="ARBA" id="ARBA00022975"/>
    </source>
</evidence>
<keyword evidence="5 11" id="KW-0808">Transferase</keyword>
<dbReference type="NCBIfam" id="TIGR02075">
    <property type="entry name" value="pyrH_bact"/>
    <property type="match status" value="1"/>
</dbReference>
<dbReference type="UniPathway" id="UPA00159">
    <property type="reaction ID" value="UER00275"/>
</dbReference>
<feature type="binding site" evidence="11">
    <location>
        <position position="169"/>
    </location>
    <ligand>
        <name>ATP</name>
        <dbReference type="ChEBI" id="CHEBI:30616"/>
    </ligand>
</feature>
<comment type="function">
    <text evidence="11">Catalyzes the reversible phosphorylation of UMP to UDP.</text>
</comment>
<evidence type="ECO:0000256" key="1">
    <source>
        <dbReference type="ARBA" id="ARBA00004496"/>
    </source>
</evidence>
<proteinExistence type="inferred from homology"/>
<evidence type="ECO:0000256" key="8">
    <source>
        <dbReference type="ARBA" id="ARBA00022840"/>
    </source>
</evidence>
<gene>
    <name evidence="11 13" type="primary">pyrH</name>
    <name evidence="13" type="ORF">COV55_05010</name>
</gene>
<dbReference type="PANTHER" id="PTHR42833:SF4">
    <property type="entry name" value="URIDYLATE KINASE PUMPKIN, CHLOROPLASTIC"/>
    <property type="match status" value="1"/>
</dbReference>
<dbReference type="GO" id="GO:0044210">
    <property type="term" value="P:'de novo' CTP biosynthetic process"/>
    <property type="evidence" value="ECO:0007669"/>
    <property type="project" value="UniProtKB-UniRule"/>
</dbReference>
<dbReference type="SUPFAM" id="SSF53633">
    <property type="entry name" value="Carbamate kinase-like"/>
    <property type="match status" value="1"/>
</dbReference>
<feature type="binding site" evidence="11">
    <location>
        <position position="72"/>
    </location>
    <ligand>
        <name>UMP</name>
        <dbReference type="ChEBI" id="CHEBI:57865"/>
    </ligand>
</feature>
<evidence type="ECO:0000256" key="10">
    <source>
        <dbReference type="ARBA" id="ARBA00047767"/>
    </source>
</evidence>
<keyword evidence="8 11" id="KW-0067">ATP-binding</keyword>
<comment type="pathway">
    <text evidence="2 11">Pyrimidine metabolism; CTP biosynthesis via de novo pathway; UDP from UMP (UMPK route): step 1/1.</text>
</comment>
<feature type="domain" description="Aspartate/glutamate/uridylate kinase" evidence="12">
    <location>
        <begin position="4"/>
        <end position="211"/>
    </location>
</feature>
<dbReference type="GO" id="GO:0033862">
    <property type="term" value="F:UMP kinase activity"/>
    <property type="evidence" value="ECO:0007669"/>
    <property type="project" value="UniProtKB-EC"/>
</dbReference>
<dbReference type="CDD" id="cd04254">
    <property type="entry name" value="AAK_UMPK-PyrH-Ec"/>
    <property type="match status" value="1"/>
</dbReference>
<accession>A0A2H0NAY0</accession>
<dbReference type="Proteomes" id="UP000230564">
    <property type="component" value="Unassembled WGS sequence"/>
</dbReference>
<comment type="caution">
    <text evidence="11">Lacks conserved residue(s) required for the propagation of feature annotation.</text>
</comment>
<comment type="subunit">
    <text evidence="11">Homohexamer.</text>
</comment>
<dbReference type="PIRSF" id="PIRSF005650">
    <property type="entry name" value="Uridylate_kin"/>
    <property type="match status" value="1"/>
</dbReference>
<name>A0A2H0NAY0_9BACT</name>
<feature type="binding site" evidence="11">
    <location>
        <begin position="9"/>
        <end position="12"/>
    </location>
    <ligand>
        <name>ATP</name>
        <dbReference type="ChEBI" id="CHEBI:30616"/>
    </ligand>
</feature>
<dbReference type="Pfam" id="PF00696">
    <property type="entry name" value="AA_kinase"/>
    <property type="match status" value="1"/>
</dbReference>
<comment type="subcellular location">
    <subcellularLocation>
        <location evidence="1 11">Cytoplasm</location>
    </subcellularLocation>
</comment>
<evidence type="ECO:0000259" key="12">
    <source>
        <dbReference type="Pfam" id="PF00696"/>
    </source>
</evidence>
<keyword evidence="7 11" id="KW-0418">Kinase</keyword>
<organism evidence="13 14">
    <name type="scientific">Candidatus Komeilibacteria bacterium CG11_big_fil_rev_8_21_14_0_20_36_20</name>
    <dbReference type="NCBI Taxonomy" id="1974477"/>
    <lineage>
        <taxon>Bacteria</taxon>
        <taxon>Candidatus Komeiliibacteriota</taxon>
    </lineage>
</organism>
<dbReference type="InterPro" id="IPR001048">
    <property type="entry name" value="Asp/Glu/Uridylate_kinase"/>
</dbReference>
<evidence type="ECO:0000313" key="13">
    <source>
        <dbReference type="EMBL" id="PIR06059.1"/>
    </source>
</evidence>
<evidence type="ECO:0000256" key="2">
    <source>
        <dbReference type="ARBA" id="ARBA00004791"/>
    </source>
</evidence>
<feature type="binding site" evidence="11">
    <location>
        <position position="57"/>
    </location>
    <ligand>
        <name>ATP</name>
        <dbReference type="ChEBI" id="CHEBI:30616"/>
    </ligand>
</feature>
<comment type="activity regulation">
    <text evidence="11">Inhibited by UTP.</text>
</comment>
<protein>
    <recommendedName>
        <fullName evidence="11">Uridylate kinase</fullName>
        <shortName evidence="11">UK</shortName>
        <ecNumber evidence="11">2.7.4.22</ecNumber>
    </recommendedName>
    <alternativeName>
        <fullName evidence="11">Uridine monophosphate kinase</fullName>
        <shortName evidence="11">UMP kinase</shortName>
        <shortName evidence="11">UMPK</shortName>
    </alternativeName>
</protein>
<dbReference type="InterPro" id="IPR036393">
    <property type="entry name" value="AceGlu_kinase-like_sf"/>
</dbReference>
<dbReference type="GO" id="GO:0005524">
    <property type="term" value="F:ATP binding"/>
    <property type="evidence" value="ECO:0007669"/>
    <property type="project" value="UniProtKB-KW"/>
</dbReference>
<evidence type="ECO:0000256" key="5">
    <source>
        <dbReference type="ARBA" id="ARBA00022679"/>
    </source>
</evidence>
<dbReference type="EC" id="2.7.4.22" evidence="11"/>
<dbReference type="EMBL" id="PCWQ01000023">
    <property type="protein sequence ID" value="PIR06059.1"/>
    <property type="molecule type" value="Genomic_DNA"/>
</dbReference>
<dbReference type="AlphaFoldDB" id="A0A2H0NAY0"/>
<dbReference type="HAMAP" id="MF_01220_B">
    <property type="entry name" value="PyrH_B"/>
    <property type="match status" value="1"/>
</dbReference>
<feature type="binding site" evidence="11">
    <location>
        <begin position="133"/>
        <end position="140"/>
    </location>
    <ligand>
        <name>UMP</name>
        <dbReference type="ChEBI" id="CHEBI:57865"/>
    </ligand>
</feature>
<dbReference type="GO" id="GO:0005737">
    <property type="term" value="C:cytoplasm"/>
    <property type="evidence" value="ECO:0007669"/>
    <property type="project" value="UniProtKB-SubCell"/>
</dbReference>
<feature type="binding site" evidence="11">
    <location>
        <position position="53"/>
    </location>
    <ligand>
        <name>ATP</name>
        <dbReference type="ChEBI" id="CHEBI:30616"/>
    </ligand>
</feature>
<dbReference type="GO" id="GO:0006225">
    <property type="term" value="P:UDP biosynthetic process"/>
    <property type="evidence" value="ECO:0007669"/>
    <property type="project" value="TreeGrafter"/>
</dbReference>
<evidence type="ECO:0000256" key="11">
    <source>
        <dbReference type="HAMAP-Rule" id="MF_01220"/>
    </source>
</evidence>
<comment type="similarity">
    <text evidence="3 11">Belongs to the UMP kinase family.</text>
</comment>
<sequence>MVNKRIVIKISGQALETGNSEANLDFAKIKKIALSLQKLIKAGYQVGVVLGAGNIFRARMVKHLEIDRVAADHMGMMATLVNALALQSVLENIGQEVRVLSSFSIPAIAEDYVYKRAINHLNNKRVVIFAGGTGNPYFTTDTTLVLRALEIGATTILKASDVNGVYDDDPDENPKAKLYKALTYQEALDKKLRVMDATAFALAKENNLLLKVFKFTPQNIFKAVIEDKIGTKVCNSVRDLRDKL</sequence>
<keyword evidence="9 11" id="KW-0665">Pyrimidine biosynthesis</keyword>
<evidence type="ECO:0000256" key="4">
    <source>
        <dbReference type="ARBA" id="ARBA00022490"/>
    </source>
</evidence>
<comment type="catalytic activity">
    <reaction evidence="10 11">
        <text>UMP + ATP = UDP + ADP</text>
        <dbReference type="Rhea" id="RHEA:24400"/>
        <dbReference type="ChEBI" id="CHEBI:30616"/>
        <dbReference type="ChEBI" id="CHEBI:57865"/>
        <dbReference type="ChEBI" id="CHEBI:58223"/>
        <dbReference type="ChEBI" id="CHEBI:456216"/>
        <dbReference type="EC" id="2.7.4.22"/>
    </reaction>
</comment>
<reference evidence="13 14" key="1">
    <citation type="submission" date="2017-09" db="EMBL/GenBank/DDBJ databases">
        <title>Depth-based differentiation of microbial function through sediment-hosted aquifers and enrichment of novel symbionts in the deep terrestrial subsurface.</title>
        <authorList>
            <person name="Probst A.J."/>
            <person name="Ladd B."/>
            <person name="Jarett J.K."/>
            <person name="Geller-Mcgrath D.E."/>
            <person name="Sieber C.M."/>
            <person name="Emerson J.B."/>
            <person name="Anantharaman K."/>
            <person name="Thomas B.C."/>
            <person name="Malmstrom R."/>
            <person name="Stieglmeier M."/>
            <person name="Klingl A."/>
            <person name="Woyke T."/>
            <person name="Ryan C.M."/>
            <person name="Banfield J.F."/>
        </authorList>
    </citation>
    <scope>NUCLEOTIDE SEQUENCE [LARGE SCALE GENOMIC DNA]</scope>
    <source>
        <strain evidence="13">CG11_big_fil_rev_8_21_14_0_20_36_20</strain>
    </source>
</reference>
<dbReference type="Gene3D" id="3.40.1160.10">
    <property type="entry name" value="Acetylglutamate kinase-like"/>
    <property type="match status" value="1"/>
</dbReference>
<evidence type="ECO:0000256" key="7">
    <source>
        <dbReference type="ARBA" id="ARBA00022777"/>
    </source>
</evidence>
<keyword evidence="6 11" id="KW-0547">Nucleotide-binding</keyword>
<evidence type="ECO:0000256" key="3">
    <source>
        <dbReference type="ARBA" id="ARBA00007614"/>
    </source>
</evidence>